<evidence type="ECO:0000313" key="5">
    <source>
        <dbReference type="EMBL" id="AXA36232.1"/>
    </source>
</evidence>
<keyword evidence="3" id="KW-0411">Iron-sulfur</keyword>
<keyword evidence="2" id="KW-0408">Iron</keyword>
<evidence type="ECO:0000256" key="1">
    <source>
        <dbReference type="ARBA" id="ARBA00022723"/>
    </source>
</evidence>
<dbReference type="GO" id="GO:0046872">
    <property type="term" value="F:metal ion binding"/>
    <property type="evidence" value="ECO:0007669"/>
    <property type="project" value="UniProtKB-KW"/>
</dbReference>
<accession>A0A2Z4Y687</accession>
<feature type="domain" description="4Fe-4S ferredoxin-type" evidence="4">
    <location>
        <begin position="530"/>
        <end position="562"/>
    </location>
</feature>
<gene>
    <name evidence="5" type="ORF">BRCON_1455</name>
</gene>
<dbReference type="KEGG" id="schv:BRCON_1455"/>
<name>A0A2Z4Y687_SUMC1</name>
<dbReference type="InterPro" id="IPR017900">
    <property type="entry name" value="4Fe4S_Fe_S_CS"/>
</dbReference>
<organism evidence="5 6">
    <name type="scientific">Sumerlaea chitinivorans</name>
    <dbReference type="NCBI Taxonomy" id="2250252"/>
    <lineage>
        <taxon>Bacteria</taxon>
        <taxon>Candidatus Sumerlaeota</taxon>
        <taxon>Candidatus Sumerlaeia</taxon>
        <taxon>Candidatus Sumerlaeales</taxon>
        <taxon>Candidatus Sumerlaeaceae</taxon>
        <taxon>Candidatus Sumerlaea</taxon>
    </lineage>
</organism>
<evidence type="ECO:0000256" key="3">
    <source>
        <dbReference type="ARBA" id="ARBA00023014"/>
    </source>
</evidence>
<dbReference type="Proteomes" id="UP000262583">
    <property type="component" value="Chromosome"/>
</dbReference>
<feature type="domain" description="4Fe-4S ferredoxin-type" evidence="4">
    <location>
        <begin position="473"/>
        <end position="502"/>
    </location>
</feature>
<dbReference type="SUPFAM" id="SSF46548">
    <property type="entry name" value="alpha-helical ferredoxin"/>
    <property type="match status" value="1"/>
</dbReference>
<proteinExistence type="predicted"/>
<evidence type="ECO:0000259" key="4">
    <source>
        <dbReference type="PROSITE" id="PS51379"/>
    </source>
</evidence>
<dbReference type="PROSITE" id="PS51379">
    <property type="entry name" value="4FE4S_FER_2"/>
    <property type="match status" value="2"/>
</dbReference>
<dbReference type="InterPro" id="IPR017896">
    <property type="entry name" value="4Fe4S_Fe-S-bd"/>
</dbReference>
<dbReference type="EMBL" id="CP030759">
    <property type="protein sequence ID" value="AXA36232.1"/>
    <property type="molecule type" value="Genomic_DNA"/>
</dbReference>
<dbReference type="SUPFAM" id="SSF51395">
    <property type="entry name" value="FMN-linked oxidoreductases"/>
    <property type="match status" value="1"/>
</dbReference>
<keyword evidence="1" id="KW-0479">Metal-binding</keyword>
<evidence type="ECO:0000313" key="6">
    <source>
        <dbReference type="Proteomes" id="UP000262583"/>
    </source>
</evidence>
<evidence type="ECO:0000256" key="2">
    <source>
        <dbReference type="ARBA" id="ARBA00023004"/>
    </source>
</evidence>
<dbReference type="GO" id="GO:0051536">
    <property type="term" value="F:iron-sulfur cluster binding"/>
    <property type="evidence" value="ECO:0007669"/>
    <property type="project" value="UniProtKB-KW"/>
</dbReference>
<dbReference type="PROSITE" id="PS00198">
    <property type="entry name" value="4FE4S_FER_1"/>
    <property type="match status" value="2"/>
</dbReference>
<dbReference type="AlphaFoldDB" id="A0A2Z4Y687"/>
<sequence length="685" mass="77671">MPELTPLPIAVLLRRMFCEFRHQQQIFDLPSSKFWRGSEKVDLSVRSHGKPAATPLGPAAGPHTQMAQNIVLAFLGGSRIMELKTIQINDRLTIPRPCIDATNVGYNVEFSQELRLEQSLEEYVKAWMLLRILEESEILGVPKRARSDKSAAAAAGHFYDCIFDLSCGYNLEGIASERVQWFIRSMMDASAEIERLRAQIPDEFAWARDLHYDPHIVTTATLSTFHGCPPDEIEGIVEHLLKVNHLHVVVKMNPTMLGRERVEELLHDVMGYHEIQVNPHAFESGLQFEESIGLIRRLRRLGRSLGLQVGVKFSNTLEVLNHRDFFPKTEKVMYLSGAPLHPIAMELALRFREEYVRTADDAEDAAVPISFSAGVDKHNFPDCVACGMVPVTVCTDLLRVGGYGRQVDYLRALEERMVANNARSIPEFICVTAKHAGSVEHCALENHRNIAARVVTDDRYSRARNSLVPKRINSKLWVFDCIACDKCIPVCPNDANFTYDAPGVEIPYKIYEVRHGEFHVVEEHTFAIRKAHQIANFGPFCNECGNCDTFCPEYGGPYVEKPTFFFTKEQWEEWTKYDGFLILHHEWGDEIRGRIRQQVYALHIQRTGERSSPSDTRHIFESPAGCVEIDPERVEPVRLIGAGTDNRLDLGIYLMLKTLLNGVLYSRSVNYVNAQFSDLLANLSA</sequence>
<protein>
    <submittedName>
        <fullName evidence="5">Glutamate synthase [NADPH] small chain</fullName>
    </submittedName>
</protein>
<reference evidence="5 6" key="1">
    <citation type="submission" date="2018-05" db="EMBL/GenBank/DDBJ databases">
        <title>A metagenomic window into the 2 km-deep terrestrial subsurface aquifer revealed taxonomically and functionally diverse microbial community comprising novel uncultured bacterial lineages.</title>
        <authorList>
            <person name="Kadnikov V.V."/>
            <person name="Mardanov A.V."/>
            <person name="Beletsky A.V."/>
            <person name="Banks D."/>
            <person name="Pimenov N.V."/>
            <person name="Frank Y.A."/>
            <person name="Karnachuk O.V."/>
            <person name="Ravin N.V."/>
        </authorList>
    </citation>
    <scope>NUCLEOTIDE SEQUENCE [LARGE SCALE GENOMIC DNA]</scope>
    <source>
        <strain evidence="5">BY</strain>
    </source>
</reference>